<feature type="chain" id="PRO_5002663777" description="Alpha-ketoglutarate decarboxylase" evidence="1">
    <location>
        <begin position="24"/>
        <end position="171"/>
    </location>
</feature>
<dbReference type="eggNOG" id="ENOG5030398">
    <property type="taxonomic scope" value="Bacteria"/>
</dbReference>
<keyword evidence="3" id="KW-1185">Reference proteome</keyword>
<sequence length="171" mass="18691">MKSIVSTLILTVIFTCFTAQSHAQFRSSSFWDRVSFGGGLGLNFGDDYFAANIAPSAVYNFNPYFALGPGLSYSYVKNGSLRSSVAGGSIIALANPLPIIQLSAEFEELYVSQRADWDGGTVTNDFWNSALFLGAGYRSGPVTIGARYNVLFNDNDSIYTSAIMPFVRFYF</sequence>
<evidence type="ECO:0000256" key="1">
    <source>
        <dbReference type="SAM" id="SignalP"/>
    </source>
</evidence>
<comment type="caution">
    <text evidence="2">The sequence shown here is derived from an EMBL/GenBank/DDBJ whole genome shotgun (WGS) entry which is preliminary data.</text>
</comment>
<keyword evidence="1" id="KW-0732">Signal</keyword>
<evidence type="ECO:0000313" key="3">
    <source>
        <dbReference type="Proteomes" id="UP000001601"/>
    </source>
</evidence>
<dbReference type="RefSeq" id="WP_009781682.1">
    <property type="nucleotide sequence ID" value="NZ_CH672395.1"/>
</dbReference>
<dbReference type="Proteomes" id="UP000001601">
    <property type="component" value="Unassembled WGS sequence"/>
</dbReference>
<dbReference type="AlphaFoldDB" id="A3XHP2"/>
<feature type="signal peptide" evidence="1">
    <location>
        <begin position="1"/>
        <end position="23"/>
    </location>
</feature>
<evidence type="ECO:0008006" key="4">
    <source>
        <dbReference type="Google" id="ProtNLM"/>
    </source>
</evidence>
<dbReference type="EMBL" id="AANC01000001">
    <property type="protein sequence ID" value="EAQ51203.1"/>
    <property type="molecule type" value="Genomic_DNA"/>
</dbReference>
<dbReference type="OrthoDB" id="1160493at2"/>
<protein>
    <recommendedName>
        <fullName evidence="4">Alpha-ketoglutarate decarboxylase</fullName>
    </recommendedName>
</protein>
<evidence type="ECO:0000313" key="2">
    <source>
        <dbReference type="EMBL" id="EAQ51203.1"/>
    </source>
</evidence>
<gene>
    <name evidence="2" type="ORF">MED217_16710</name>
</gene>
<accession>A3XHP2</accession>
<dbReference type="STRING" id="398720.MED217_16710"/>
<proteinExistence type="predicted"/>
<reference evidence="2 3" key="1">
    <citation type="journal article" date="2007" name="Nature">
        <title>Light stimulates growth of proteorhodopsin-containing marine Flavobacteria.</title>
        <authorList>
            <person name="Gomez-Consarnau L."/>
            <person name="Gonzalez J.M."/>
            <person name="Coll-Llado M."/>
            <person name="Gourdon P."/>
            <person name="Pascher T."/>
            <person name="Neutze R."/>
            <person name="Pedros-Alio C."/>
            <person name="Pinhassi J."/>
        </authorList>
    </citation>
    <scope>NUCLEOTIDE SEQUENCE [LARGE SCALE GENOMIC DNA]</scope>
    <source>
        <strain evidence="2 3">MED217</strain>
    </source>
</reference>
<organism evidence="2 3">
    <name type="scientific">Leeuwenhoekiella blandensis (strain CECT 7118 / CCUG 51940 / KCTC 22103 / MED217)</name>
    <name type="common">Flavobacterium sp. (strain MED217)</name>
    <dbReference type="NCBI Taxonomy" id="398720"/>
    <lineage>
        <taxon>Bacteria</taxon>
        <taxon>Pseudomonadati</taxon>
        <taxon>Bacteroidota</taxon>
        <taxon>Flavobacteriia</taxon>
        <taxon>Flavobacteriales</taxon>
        <taxon>Flavobacteriaceae</taxon>
        <taxon>Leeuwenhoekiella</taxon>
    </lineage>
</organism>
<name>A3XHP2_LEEBM</name>
<dbReference type="HOGENOM" id="CLU_125390_0_0_10"/>